<evidence type="ECO:0000256" key="7">
    <source>
        <dbReference type="ARBA" id="ARBA00023157"/>
    </source>
</evidence>
<organism evidence="13 14">
    <name type="scientific">Fusarium solani</name>
    <name type="common">Filamentous fungus</name>
    <dbReference type="NCBI Taxonomy" id="169388"/>
    <lineage>
        <taxon>Eukaryota</taxon>
        <taxon>Fungi</taxon>
        <taxon>Dikarya</taxon>
        <taxon>Ascomycota</taxon>
        <taxon>Pezizomycotina</taxon>
        <taxon>Sordariomycetes</taxon>
        <taxon>Hypocreomycetidae</taxon>
        <taxon>Hypocreales</taxon>
        <taxon>Nectriaceae</taxon>
        <taxon>Fusarium</taxon>
        <taxon>Fusarium solani species complex</taxon>
    </lineage>
</organism>
<reference evidence="13" key="1">
    <citation type="journal article" date="2021" name="Nat. Commun.">
        <title>Genetic determinants of endophytism in the Arabidopsis root mycobiome.</title>
        <authorList>
            <person name="Mesny F."/>
            <person name="Miyauchi S."/>
            <person name="Thiergart T."/>
            <person name="Pickel B."/>
            <person name="Atanasova L."/>
            <person name="Karlsson M."/>
            <person name="Huettel B."/>
            <person name="Barry K.W."/>
            <person name="Haridas S."/>
            <person name="Chen C."/>
            <person name="Bauer D."/>
            <person name="Andreopoulos W."/>
            <person name="Pangilinan J."/>
            <person name="LaButti K."/>
            <person name="Riley R."/>
            <person name="Lipzen A."/>
            <person name="Clum A."/>
            <person name="Drula E."/>
            <person name="Henrissat B."/>
            <person name="Kohler A."/>
            <person name="Grigoriev I.V."/>
            <person name="Martin F.M."/>
            <person name="Hacquard S."/>
        </authorList>
    </citation>
    <scope>NUCLEOTIDE SEQUENCE</scope>
    <source>
        <strain evidence="13">FSSC 5 MPI-SDFR-AT-0091</strain>
    </source>
</reference>
<proteinExistence type="inferred from homology"/>
<comment type="similarity">
    <text evidence="3">Belongs to the RBT5 family.</text>
</comment>
<evidence type="ECO:0000259" key="12">
    <source>
        <dbReference type="PROSITE" id="PS52012"/>
    </source>
</evidence>
<feature type="region of interest" description="Disordered" evidence="10">
    <location>
        <begin position="91"/>
        <end position="218"/>
    </location>
</feature>
<sequence>MKTSSFAQLLSLASVATAAMPKCAIDCFQDVIYAHPPMGCKESTMYLCFCKMPSLQWYFVECGKEKCEDSEGAISFGLNLCDELGYPIETDKLTKPPITSEGTITDARPTVTGEDDSKPTTNDAAETTAEESAAETTEAASTTVASTGATTAAASKTESSAEEAEETETSAEESTAEESTAESTAAESSAAESTAADATTDASADAATSTPTTEPNGANSVSASGLLVAVGVVAAAFGLF</sequence>
<evidence type="ECO:0000313" key="14">
    <source>
        <dbReference type="Proteomes" id="UP000736672"/>
    </source>
</evidence>
<evidence type="ECO:0000256" key="4">
    <source>
        <dbReference type="ARBA" id="ARBA00022525"/>
    </source>
</evidence>
<feature type="domain" description="CFEM" evidence="12">
    <location>
        <begin position="1"/>
        <end position="111"/>
    </location>
</feature>
<name>A0A9P9GX78_FUSSL</name>
<dbReference type="EMBL" id="JAGTJS010000016">
    <property type="protein sequence ID" value="KAH7247090.1"/>
    <property type="molecule type" value="Genomic_DNA"/>
</dbReference>
<comment type="caution">
    <text evidence="9">Lacks conserved residue(s) required for the propagation of feature annotation.</text>
</comment>
<feature type="signal peptide" evidence="11">
    <location>
        <begin position="1"/>
        <end position="18"/>
    </location>
</feature>
<gene>
    <name evidence="13" type="ORF">B0J15DRAFT_500104</name>
</gene>
<evidence type="ECO:0000256" key="1">
    <source>
        <dbReference type="ARBA" id="ARBA00004589"/>
    </source>
</evidence>
<evidence type="ECO:0000256" key="11">
    <source>
        <dbReference type="SAM" id="SignalP"/>
    </source>
</evidence>
<accession>A0A9P9GX78</accession>
<dbReference type="PROSITE" id="PS52012">
    <property type="entry name" value="CFEM"/>
    <property type="match status" value="1"/>
</dbReference>
<dbReference type="Pfam" id="PF05730">
    <property type="entry name" value="CFEM"/>
    <property type="match status" value="1"/>
</dbReference>
<keyword evidence="7" id="KW-1015">Disulfide bond</keyword>
<dbReference type="OrthoDB" id="1193027at2759"/>
<feature type="compositionally biased region" description="Low complexity" evidence="10">
    <location>
        <begin position="181"/>
        <end position="218"/>
    </location>
</feature>
<keyword evidence="4" id="KW-0964">Secreted</keyword>
<feature type="compositionally biased region" description="Low complexity" evidence="10">
    <location>
        <begin position="134"/>
        <end position="158"/>
    </location>
</feature>
<evidence type="ECO:0000256" key="9">
    <source>
        <dbReference type="PROSITE-ProRule" id="PRU01356"/>
    </source>
</evidence>
<evidence type="ECO:0000256" key="10">
    <source>
        <dbReference type="SAM" id="MobiDB-lite"/>
    </source>
</evidence>
<dbReference type="GO" id="GO:0098552">
    <property type="term" value="C:side of membrane"/>
    <property type="evidence" value="ECO:0007669"/>
    <property type="project" value="UniProtKB-KW"/>
</dbReference>
<evidence type="ECO:0000256" key="8">
    <source>
        <dbReference type="ARBA" id="ARBA00023288"/>
    </source>
</evidence>
<keyword evidence="5" id="KW-0472">Membrane</keyword>
<evidence type="ECO:0000256" key="2">
    <source>
        <dbReference type="ARBA" id="ARBA00004613"/>
    </source>
</evidence>
<feature type="compositionally biased region" description="Acidic residues" evidence="10">
    <location>
        <begin position="160"/>
        <end position="180"/>
    </location>
</feature>
<keyword evidence="5" id="KW-0336">GPI-anchor</keyword>
<dbReference type="GO" id="GO:0005576">
    <property type="term" value="C:extracellular region"/>
    <property type="evidence" value="ECO:0007669"/>
    <property type="project" value="UniProtKB-SubCell"/>
</dbReference>
<evidence type="ECO:0000256" key="3">
    <source>
        <dbReference type="ARBA" id="ARBA00010031"/>
    </source>
</evidence>
<evidence type="ECO:0000256" key="6">
    <source>
        <dbReference type="ARBA" id="ARBA00022729"/>
    </source>
</evidence>
<keyword evidence="14" id="KW-1185">Reference proteome</keyword>
<evidence type="ECO:0000313" key="13">
    <source>
        <dbReference type="EMBL" id="KAH7247090.1"/>
    </source>
</evidence>
<keyword evidence="8" id="KW-0449">Lipoprotein</keyword>
<keyword evidence="5" id="KW-0325">Glycoprotein</keyword>
<protein>
    <recommendedName>
        <fullName evidence="12">CFEM domain-containing protein</fullName>
    </recommendedName>
</protein>
<dbReference type="InterPro" id="IPR008427">
    <property type="entry name" value="Extracellular_membr_CFEM_dom"/>
</dbReference>
<feature type="chain" id="PRO_5040342525" description="CFEM domain-containing protein" evidence="11">
    <location>
        <begin position="19"/>
        <end position="240"/>
    </location>
</feature>
<dbReference type="AlphaFoldDB" id="A0A9P9GX78"/>
<keyword evidence="6 11" id="KW-0732">Signal</keyword>
<dbReference type="Proteomes" id="UP000736672">
    <property type="component" value="Unassembled WGS sequence"/>
</dbReference>
<comment type="subcellular location">
    <subcellularLocation>
        <location evidence="1">Membrane</location>
        <topology evidence="1">Lipid-anchor</topology>
        <topology evidence="1">GPI-anchor</topology>
    </subcellularLocation>
    <subcellularLocation>
        <location evidence="2">Secreted</location>
    </subcellularLocation>
</comment>
<evidence type="ECO:0000256" key="5">
    <source>
        <dbReference type="ARBA" id="ARBA00022622"/>
    </source>
</evidence>
<comment type="caution">
    <text evidence="13">The sequence shown here is derived from an EMBL/GenBank/DDBJ whole genome shotgun (WGS) entry which is preliminary data.</text>
</comment>